<sequence>MKIIKRSGREFNKVMARLDGRMESGPSKIEGVVSKIIRDVRKNGDKALLAYTKKFDKASFTSRTIKVSRREFDNAEKIADATVVRALEKAAVRIVKFHKNQKEASWSAPEKGATLGQLIRPLESAGIYIPGGKASYPSSVLMNALPARIAGVKRIVMATPAPGGALNPHTLVAAKIAKVTEIYKVGGAQAVAALAYGTKTIKPVDKITGPGNVYVAEAKRQVFGRVDIDMVAGPSEILVIADGSANPQFISADLLSQAEHDENAYPLLVTTSSAIAVKVERELETQTKALKRSAIIDKCLRRNCFAIVVKSLNEAFELSNRIAPEHLELQIRNADKHVSRVVNAGAVFVGPWTPEALGDYSAGPNHTLPTGGSARFFSPLGVYDFVKRTSLLSFSEKGMKRLAKSVIAIAKEEGLSAHARAVEIRIKK</sequence>
<evidence type="ECO:0000256" key="5">
    <source>
        <dbReference type="ARBA" id="ARBA00023002"/>
    </source>
</evidence>
<dbReference type="EMBL" id="UOGB01000091">
    <property type="protein sequence ID" value="VAX17794.1"/>
    <property type="molecule type" value="Genomic_DNA"/>
</dbReference>
<evidence type="ECO:0000256" key="4">
    <source>
        <dbReference type="ARBA" id="ARBA00022833"/>
    </source>
</evidence>
<keyword evidence="5 6" id="KW-0560">Oxidoreductase</keyword>
<keyword evidence="3" id="KW-0479">Metal-binding</keyword>
<dbReference type="PANTHER" id="PTHR21256">
    <property type="entry name" value="HISTIDINOL DEHYDROGENASE HDH"/>
    <property type="match status" value="1"/>
</dbReference>
<protein>
    <submittedName>
        <fullName evidence="6">Histidinol dehydrogenase</fullName>
        <ecNumber evidence="6">1.1.1.23</ecNumber>
    </submittedName>
</protein>
<gene>
    <name evidence="6" type="ORF">MNBD_NITROSPINAE03-254</name>
</gene>
<dbReference type="SUPFAM" id="SSF53720">
    <property type="entry name" value="ALDH-like"/>
    <property type="match status" value="1"/>
</dbReference>
<dbReference type="Gene3D" id="1.20.5.1300">
    <property type="match status" value="1"/>
</dbReference>
<proteinExistence type="inferred from homology"/>
<dbReference type="Pfam" id="PF00815">
    <property type="entry name" value="Histidinol_dh"/>
    <property type="match status" value="1"/>
</dbReference>
<dbReference type="PANTHER" id="PTHR21256:SF2">
    <property type="entry name" value="HISTIDINE BIOSYNTHESIS TRIFUNCTIONAL PROTEIN"/>
    <property type="match status" value="1"/>
</dbReference>
<dbReference type="GO" id="GO:0000105">
    <property type="term" value="P:L-histidine biosynthetic process"/>
    <property type="evidence" value="ECO:0007669"/>
    <property type="project" value="InterPro"/>
</dbReference>
<organism evidence="6">
    <name type="scientific">hydrothermal vent metagenome</name>
    <dbReference type="NCBI Taxonomy" id="652676"/>
    <lineage>
        <taxon>unclassified sequences</taxon>
        <taxon>metagenomes</taxon>
        <taxon>ecological metagenomes</taxon>
    </lineage>
</organism>
<dbReference type="FunFam" id="3.40.50.1980:FF:000001">
    <property type="entry name" value="Histidinol dehydrogenase"/>
    <property type="match status" value="1"/>
</dbReference>
<evidence type="ECO:0000313" key="6">
    <source>
        <dbReference type="EMBL" id="VAX17794.1"/>
    </source>
</evidence>
<evidence type="ECO:0000256" key="3">
    <source>
        <dbReference type="ARBA" id="ARBA00022723"/>
    </source>
</evidence>
<dbReference type="EC" id="1.1.1.23" evidence="6"/>
<dbReference type="HAMAP" id="MF_01024">
    <property type="entry name" value="HisD"/>
    <property type="match status" value="1"/>
</dbReference>
<comment type="cofactor">
    <cofactor evidence="1">
        <name>Zn(2+)</name>
        <dbReference type="ChEBI" id="CHEBI:29105"/>
    </cofactor>
</comment>
<accession>A0A3B1C1B4</accession>
<keyword evidence="4" id="KW-0862">Zinc</keyword>
<dbReference type="InterPro" id="IPR012131">
    <property type="entry name" value="Hstdl_DH"/>
</dbReference>
<reference evidence="6" key="1">
    <citation type="submission" date="2018-06" db="EMBL/GenBank/DDBJ databases">
        <authorList>
            <person name="Zhirakovskaya E."/>
        </authorList>
    </citation>
    <scope>NUCLEOTIDE SEQUENCE</scope>
</reference>
<dbReference type="CDD" id="cd06572">
    <property type="entry name" value="Histidinol_dh"/>
    <property type="match status" value="1"/>
</dbReference>
<evidence type="ECO:0000256" key="2">
    <source>
        <dbReference type="ARBA" id="ARBA00010178"/>
    </source>
</evidence>
<dbReference type="PIRSF" id="PIRSF000099">
    <property type="entry name" value="Histidinol_dh"/>
    <property type="match status" value="1"/>
</dbReference>
<dbReference type="InterPro" id="IPR016161">
    <property type="entry name" value="Ald_DH/histidinol_DH"/>
</dbReference>
<dbReference type="FunFam" id="3.40.50.1980:FF:000026">
    <property type="entry name" value="Histidinol dehydrogenase"/>
    <property type="match status" value="1"/>
</dbReference>
<evidence type="ECO:0000256" key="1">
    <source>
        <dbReference type="ARBA" id="ARBA00001947"/>
    </source>
</evidence>
<dbReference type="Gene3D" id="3.40.50.1980">
    <property type="entry name" value="Nitrogenase molybdenum iron protein domain"/>
    <property type="match status" value="2"/>
</dbReference>
<dbReference type="GO" id="GO:0005829">
    <property type="term" value="C:cytosol"/>
    <property type="evidence" value="ECO:0007669"/>
    <property type="project" value="TreeGrafter"/>
</dbReference>
<dbReference type="NCBIfam" id="TIGR00069">
    <property type="entry name" value="hisD"/>
    <property type="match status" value="1"/>
</dbReference>
<dbReference type="InterPro" id="IPR022695">
    <property type="entry name" value="Histidinol_DH_monofunct"/>
</dbReference>
<dbReference type="GO" id="GO:0046872">
    <property type="term" value="F:metal ion binding"/>
    <property type="evidence" value="ECO:0007669"/>
    <property type="project" value="UniProtKB-KW"/>
</dbReference>
<comment type="similarity">
    <text evidence="2">Belongs to the histidinol dehydrogenase family.</text>
</comment>
<dbReference type="GO" id="GO:0051287">
    <property type="term" value="F:NAD binding"/>
    <property type="evidence" value="ECO:0007669"/>
    <property type="project" value="InterPro"/>
</dbReference>
<dbReference type="GO" id="GO:0004399">
    <property type="term" value="F:histidinol dehydrogenase activity"/>
    <property type="evidence" value="ECO:0007669"/>
    <property type="project" value="UniProtKB-EC"/>
</dbReference>
<name>A0A3B1C1B4_9ZZZZ</name>
<dbReference type="PRINTS" id="PR00083">
    <property type="entry name" value="HOLDHDRGNASE"/>
</dbReference>
<dbReference type="AlphaFoldDB" id="A0A3B1C1B4"/>